<gene>
    <name evidence="1" type="ORF">NG895_02070</name>
</gene>
<name>A0A9X2F6W3_9BACT</name>
<organism evidence="1 2">
    <name type="scientific">Aeoliella straminimaris</name>
    <dbReference type="NCBI Taxonomy" id="2954799"/>
    <lineage>
        <taxon>Bacteria</taxon>
        <taxon>Pseudomonadati</taxon>
        <taxon>Planctomycetota</taxon>
        <taxon>Planctomycetia</taxon>
        <taxon>Pirellulales</taxon>
        <taxon>Lacipirellulaceae</taxon>
        <taxon>Aeoliella</taxon>
    </lineage>
</organism>
<sequence length="226" mass="26724">MRSKAKYRCEASSEIGFVQQLACNYLPHGYWFYVTGQIPPDKDPRDVDAKLIDKYDIAVSRATRCRRKKTGTASMHYLRHEYYFVLLATHGKHHFFADEGQQVRDAREVAIQFAGYSIGCKHGDYLRKEMGKQALRDSRFRSRVQVTRPVYLDWLAYFEEFAQRSTAERLAAQLYQFPYEPYAPVRKQVLNIVRVVNRVRRQRGRRPLDAKRVVRHRRKIVKVFST</sequence>
<reference evidence="1" key="1">
    <citation type="submission" date="2022-06" db="EMBL/GenBank/DDBJ databases">
        <title>Aeoliella straminimaris, a novel planctomycete from sediments.</title>
        <authorList>
            <person name="Vitorino I.R."/>
            <person name="Lage O.M."/>
        </authorList>
    </citation>
    <scope>NUCLEOTIDE SEQUENCE</scope>
    <source>
        <strain evidence="1">ICT_H6.2</strain>
    </source>
</reference>
<dbReference type="EMBL" id="JAMXLR010000006">
    <property type="protein sequence ID" value="MCO6042682.1"/>
    <property type="molecule type" value="Genomic_DNA"/>
</dbReference>
<evidence type="ECO:0000313" key="2">
    <source>
        <dbReference type="Proteomes" id="UP001155241"/>
    </source>
</evidence>
<accession>A0A9X2F6W3</accession>
<protein>
    <submittedName>
        <fullName evidence="1">Uncharacterized protein</fullName>
    </submittedName>
</protein>
<proteinExistence type="predicted"/>
<evidence type="ECO:0000313" key="1">
    <source>
        <dbReference type="EMBL" id="MCO6042682.1"/>
    </source>
</evidence>
<comment type="caution">
    <text evidence="1">The sequence shown here is derived from an EMBL/GenBank/DDBJ whole genome shotgun (WGS) entry which is preliminary data.</text>
</comment>
<keyword evidence="2" id="KW-1185">Reference proteome</keyword>
<dbReference type="AlphaFoldDB" id="A0A9X2F6W3"/>
<dbReference type="Proteomes" id="UP001155241">
    <property type="component" value="Unassembled WGS sequence"/>
</dbReference>